<accession>A0ABU6JAF6</accession>
<comment type="caution">
    <text evidence="2">The sequence shown here is derived from an EMBL/GenBank/DDBJ whole genome shotgun (WGS) entry which is preliminary data.</text>
</comment>
<feature type="transmembrane region" description="Helical" evidence="1">
    <location>
        <begin position="31"/>
        <end position="59"/>
    </location>
</feature>
<sequence length="105" mass="11270">MSLLTLAFPVEAALPALQVFAGNVVSFVRPLLGLSLLAALLVVFKPLLVGLLRAGLLLLKPRQTLEQRSARSALRSILILNSMARDLDGVQPNLANELRSLASRS</sequence>
<dbReference type="EMBL" id="JAWIIV010000012">
    <property type="protein sequence ID" value="MEC4720638.1"/>
    <property type="molecule type" value="Genomic_DNA"/>
</dbReference>
<proteinExistence type="predicted"/>
<name>A0ABU6JAF6_9BURK</name>
<keyword evidence="1" id="KW-1133">Transmembrane helix</keyword>
<reference evidence="2 3" key="1">
    <citation type="submission" date="2023-10" db="EMBL/GenBank/DDBJ databases">
        <title>Noviherbaspirillum sp. CPCC 100848 genome assembly.</title>
        <authorList>
            <person name="Li X.Y."/>
            <person name="Fang X.M."/>
        </authorList>
    </citation>
    <scope>NUCLEOTIDE SEQUENCE [LARGE SCALE GENOMIC DNA]</scope>
    <source>
        <strain evidence="2 3">CPCC 100848</strain>
    </source>
</reference>
<dbReference type="RefSeq" id="WP_326507351.1">
    <property type="nucleotide sequence ID" value="NZ_JAWIIV010000012.1"/>
</dbReference>
<keyword evidence="1" id="KW-0812">Transmembrane</keyword>
<protein>
    <submittedName>
        <fullName evidence="2">Uncharacterized protein</fullName>
    </submittedName>
</protein>
<evidence type="ECO:0000313" key="2">
    <source>
        <dbReference type="EMBL" id="MEC4720638.1"/>
    </source>
</evidence>
<organism evidence="2 3">
    <name type="scientific">Noviherbaspirillum album</name>
    <dbReference type="NCBI Taxonomy" id="3080276"/>
    <lineage>
        <taxon>Bacteria</taxon>
        <taxon>Pseudomonadati</taxon>
        <taxon>Pseudomonadota</taxon>
        <taxon>Betaproteobacteria</taxon>
        <taxon>Burkholderiales</taxon>
        <taxon>Oxalobacteraceae</taxon>
        <taxon>Noviherbaspirillum</taxon>
    </lineage>
</organism>
<evidence type="ECO:0000256" key="1">
    <source>
        <dbReference type="SAM" id="Phobius"/>
    </source>
</evidence>
<dbReference type="Proteomes" id="UP001352263">
    <property type="component" value="Unassembled WGS sequence"/>
</dbReference>
<keyword evidence="3" id="KW-1185">Reference proteome</keyword>
<evidence type="ECO:0000313" key="3">
    <source>
        <dbReference type="Proteomes" id="UP001352263"/>
    </source>
</evidence>
<gene>
    <name evidence="2" type="ORF">RY831_15850</name>
</gene>
<keyword evidence="1" id="KW-0472">Membrane</keyword>